<dbReference type="Proteomes" id="UP000007100">
    <property type="component" value="Chromosome"/>
</dbReference>
<reference evidence="1 3" key="1">
    <citation type="submission" date="2010-12" db="EMBL/GenBank/DDBJ databases">
        <title>Whole genome sequence of Acidiphilium multivorum AIU301.</title>
        <authorList>
            <person name="Narita-Yamada S."/>
            <person name="Nakamura S."/>
            <person name="Ito N."/>
            <person name="Takarada H."/>
            <person name="Katano Y."/>
            <person name="Nakazawa H."/>
            <person name="Hosoyama A."/>
            <person name="Yamada R."/>
            <person name="Fujita N."/>
        </authorList>
    </citation>
    <scope>NUCLEOTIDE SEQUENCE [LARGE SCALE GENOMIC DNA]</scope>
    <source>
        <strain evidence="1">AIU301</strain>
        <strain evidence="3">DSM 11245 / JCM 8867 / AIU301</strain>
        <plasmid evidence="2 3">pACMV1</plasmid>
    </source>
</reference>
<dbReference type="EMBL" id="AP012035">
    <property type="protein sequence ID" value="BAJ81902.1"/>
    <property type="molecule type" value="Genomic_DNA"/>
</dbReference>
<dbReference type="Proteomes" id="UP000007100">
    <property type="component" value="Plasmid pACMV1"/>
</dbReference>
<proteinExistence type="predicted"/>
<protein>
    <submittedName>
        <fullName evidence="1">Uncharacterized protein</fullName>
    </submittedName>
</protein>
<geneLocation type="plasmid" evidence="2 3">
    <name>pACMV1</name>
</geneLocation>
<evidence type="ECO:0000313" key="1">
    <source>
        <dbReference type="EMBL" id="BAJ81902.1"/>
    </source>
</evidence>
<evidence type="ECO:0000313" key="2">
    <source>
        <dbReference type="EMBL" id="BAJ82905.1"/>
    </source>
</evidence>
<dbReference type="AlphaFoldDB" id="F0J2F8"/>
<organism evidence="1 3">
    <name type="scientific">Acidiphilium multivorum (strain DSM 11245 / JCM 8867 / NBRC 100883 / AIU 301)</name>
    <dbReference type="NCBI Taxonomy" id="926570"/>
    <lineage>
        <taxon>Bacteria</taxon>
        <taxon>Pseudomonadati</taxon>
        <taxon>Pseudomonadota</taxon>
        <taxon>Alphaproteobacteria</taxon>
        <taxon>Acetobacterales</taxon>
        <taxon>Acidocellaceae</taxon>
        <taxon>Acidiphilium</taxon>
    </lineage>
</organism>
<dbReference type="KEGG" id="amv:ACMV_P1_01090"/>
<keyword evidence="2" id="KW-0614">Plasmid</keyword>
<dbReference type="EMBL" id="AP012036">
    <property type="protein sequence ID" value="BAJ82905.1"/>
    <property type="molecule type" value="Genomic_DNA"/>
</dbReference>
<evidence type="ECO:0000313" key="3">
    <source>
        <dbReference type="Proteomes" id="UP000007100"/>
    </source>
</evidence>
<gene>
    <name evidence="1" type="ordered locus">ACMV_25550</name>
    <name evidence="2" type="ordered locus">ACMV_P1_01090</name>
</gene>
<sequence>MSHDILRRHLRDLIDAYNFAQWLKTLKGLIPNEFICKRWTSEPNGFIITPIDQIPGLNT</sequence>
<accession>F0J2F8</accession>
<dbReference type="KEGG" id="amv:ACMV_25550"/>
<dbReference type="HOGENOM" id="CLU_027402_26_4_5"/>
<name>F0J2F8_ACIMA</name>
<keyword evidence="3" id="KW-1185">Reference proteome</keyword>